<protein>
    <submittedName>
        <fullName evidence="9">Endoglucanase</fullName>
        <ecNumber evidence="9">3.2.1.4</ecNumber>
    </submittedName>
</protein>
<evidence type="ECO:0000256" key="1">
    <source>
        <dbReference type="ARBA" id="ARBA00006272"/>
    </source>
</evidence>
<evidence type="ECO:0000256" key="5">
    <source>
        <dbReference type="ARBA" id="ARBA00022801"/>
    </source>
</evidence>
<dbReference type="GO" id="GO:0006508">
    <property type="term" value="P:proteolysis"/>
    <property type="evidence" value="ECO:0007669"/>
    <property type="project" value="UniProtKB-KW"/>
</dbReference>
<comment type="cofactor">
    <cofactor evidence="8">
        <name>a divalent metal cation</name>
        <dbReference type="ChEBI" id="CHEBI:60240"/>
    </cofactor>
    <text evidence="8">Binds 2 divalent metal cations per subunit.</text>
</comment>
<dbReference type="PANTHER" id="PTHR32481">
    <property type="entry name" value="AMINOPEPTIDASE"/>
    <property type="match status" value="1"/>
</dbReference>
<keyword evidence="5 9" id="KW-0378">Hydrolase</keyword>
<accession>A0A839TRQ7</accession>
<dbReference type="Gene3D" id="3.40.630.10">
    <property type="entry name" value="Zn peptidases"/>
    <property type="match status" value="1"/>
</dbReference>
<feature type="binding site" evidence="8">
    <location>
        <position position="323"/>
    </location>
    <ligand>
        <name>Zn(2+)</name>
        <dbReference type="ChEBI" id="CHEBI:29105"/>
        <label>2</label>
    </ligand>
</feature>
<feature type="binding site" evidence="8">
    <location>
        <position position="66"/>
    </location>
    <ligand>
        <name>Zn(2+)</name>
        <dbReference type="ChEBI" id="CHEBI:29105"/>
        <label>1</label>
    </ligand>
</feature>
<evidence type="ECO:0000256" key="3">
    <source>
        <dbReference type="ARBA" id="ARBA00022670"/>
    </source>
</evidence>
<dbReference type="InterPro" id="IPR051464">
    <property type="entry name" value="Peptidase_M42_aminopept"/>
</dbReference>
<feature type="active site" description="Proton acceptor" evidence="7">
    <location>
        <position position="212"/>
    </location>
</feature>
<dbReference type="RefSeq" id="WP_376771931.1">
    <property type="nucleotide sequence ID" value="NZ_JACHXJ010000003.1"/>
</dbReference>
<dbReference type="SUPFAM" id="SSF53187">
    <property type="entry name" value="Zn-dependent exopeptidases"/>
    <property type="match status" value="1"/>
</dbReference>
<name>A0A839TRQ7_9BACL</name>
<evidence type="ECO:0000256" key="8">
    <source>
        <dbReference type="PIRSR" id="PIRSR001123-2"/>
    </source>
</evidence>
<keyword evidence="4 8" id="KW-0479">Metal-binding</keyword>
<dbReference type="InterPro" id="IPR008007">
    <property type="entry name" value="Peptidase_M42"/>
</dbReference>
<keyword evidence="9" id="KW-0326">Glycosidase</keyword>
<dbReference type="Gene3D" id="2.40.30.40">
    <property type="entry name" value="Peptidase M42, domain 2"/>
    <property type="match status" value="1"/>
</dbReference>
<dbReference type="Proteomes" id="UP000517523">
    <property type="component" value="Unassembled WGS sequence"/>
</dbReference>
<keyword evidence="2" id="KW-0031">Aminopeptidase</keyword>
<dbReference type="GO" id="GO:0004177">
    <property type="term" value="F:aminopeptidase activity"/>
    <property type="evidence" value="ECO:0007669"/>
    <property type="project" value="UniProtKB-UniRule"/>
</dbReference>
<dbReference type="Pfam" id="PF05343">
    <property type="entry name" value="Peptidase_M42"/>
    <property type="match status" value="1"/>
</dbReference>
<reference evidence="9 10" key="1">
    <citation type="submission" date="2020-08" db="EMBL/GenBank/DDBJ databases">
        <title>Genomic Encyclopedia of Type Strains, Phase III (KMG-III): the genomes of soil and plant-associated and newly described type strains.</title>
        <authorList>
            <person name="Whitman W."/>
        </authorList>
    </citation>
    <scope>NUCLEOTIDE SEQUENCE [LARGE SCALE GENOMIC DNA]</scope>
    <source>
        <strain evidence="9 10">CECT 5831</strain>
    </source>
</reference>
<dbReference type="EMBL" id="JACHXJ010000003">
    <property type="protein sequence ID" value="MBB3129435.1"/>
    <property type="molecule type" value="Genomic_DNA"/>
</dbReference>
<dbReference type="GO" id="GO:0008810">
    <property type="term" value="F:cellulase activity"/>
    <property type="evidence" value="ECO:0007669"/>
    <property type="project" value="UniProtKB-EC"/>
</dbReference>
<feature type="binding site" evidence="8">
    <location>
        <position position="213"/>
    </location>
    <ligand>
        <name>Zn(2+)</name>
        <dbReference type="ChEBI" id="CHEBI:29105"/>
        <label>2</label>
    </ligand>
</feature>
<dbReference type="EC" id="3.2.1.4" evidence="9"/>
<dbReference type="SUPFAM" id="SSF101821">
    <property type="entry name" value="Aminopeptidase/glucanase lid domain"/>
    <property type="match status" value="1"/>
</dbReference>
<feature type="binding site" evidence="8">
    <location>
        <position position="180"/>
    </location>
    <ligand>
        <name>Zn(2+)</name>
        <dbReference type="ChEBI" id="CHEBI:29105"/>
        <label>2</label>
    </ligand>
</feature>
<evidence type="ECO:0000256" key="2">
    <source>
        <dbReference type="ARBA" id="ARBA00022438"/>
    </source>
</evidence>
<dbReference type="PANTHER" id="PTHR32481:SF21">
    <property type="entry name" value="AMINOPEPTIDASE YSDC-RELATED"/>
    <property type="match status" value="1"/>
</dbReference>
<proteinExistence type="inferred from homology"/>
<dbReference type="CDD" id="cd05656">
    <property type="entry name" value="M42_Frv"/>
    <property type="match status" value="1"/>
</dbReference>
<organism evidence="9 10">
    <name type="scientific">Paenibacillus rhizosphaerae</name>
    <dbReference type="NCBI Taxonomy" id="297318"/>
    <lineage>
        <taxon>Bacteria</taxon>
        <taxon>Bacillati</taxon>
        <taxon>Bacillota</taxon>
        <taxon>Bacilli</taxon>
        <taxon>Bacillales</taxon>
        <taxon>Paenibacillaceae</taxon>
        <taxon>Paenibacillus</taxon>
    </lineage>
</organism>
<evidence type="ECO:0000256" key="7">
    <source>
        <dbReference type="PIRSR" id="PIRSR001123-1"/>
    </source>
</evidence>
<dbReference type="PIRSF" id="PIRSF001123">
    <property type="entry name" value="PepA_GA"/>
    <property type="match status" value="1"/>
</dbReference>
<evidence type="ECO:0000313" key="10">
    <source>
        <dbReference type="Proteomes" id="UP000517523"/>
    </source>
</evidence>
<dbReference type="AlphaFoldDB" id="A0A839TRQ7"/>
<evidence type="ECO:0000256" key="6">
    <source>
        <dbReference type="PIRNR" id="PIRNR001123"/>
    </source>
</evidence>
<feature type="binding site" evidence="8">
    <location>
        <position position="235"/>
    </location>
    <ligand>
        <name>Zn(2+)</name>
        <dbReference type="ChEBI" id="CHEBI:29105"/>
        <label>1</label>
    </ligand>
</feature>
<comment type="caution">
    <text evidence="9">The sequence shown here is derived from an EMBL/GenBank/DDBJ whole genome shotgun (WGS) entry which is preliminary data.</text>
</comment>
<evidence type="ECO:0000313" key="9">
    <source>
        <dbReference type="EMBL" id="MBB3129435.1"/>
    </source>
</evidence>
<dbReference type="GO" id="GO:0046872">
    <property type="term" value="F:metal ion binding"/>
    <property type="evidence" value="ECO:0007669"/>
    <property type="project" value="UniProtKB-UniRule"/>
</dbReference>
<comment type="similarity">
    <text evidence="1 6">Belongs to the peptidase M42 family.</text>
</comment>
<evidence type="ECO:0000256" key="4">
    <source>
        <dbReference type="ARBA" id="ARBA00022723"/>
    </source>
</evidence>
<sequence length="358" mass="38588">MMDEMTQRMKVLTECDGVPGHEGAVRAQMKSYLEPLSEGLVMDRLGSIFGVKTGLAGGPKVMLAGHLDEIGFMVTQITPKGFLRFNQLGGWWAHNVLSHRVKVKTRKGEYIGIIGSKPPHVLEADERTKVMKLKDLYIDIGAKDEADAKEMGVRPGDWVVPVSDFFTMRDGELWAGKALDNRSGCSLAVEILSRLQNEQHPNVIYAGATVQEEVGLRGAGTAANLVQPDVAFALDVGIAHDTPGSESNPMKCNMGDGPLVLIFDASMIPNTALRDLVIDTAEELGISLQFDAITGGTTDGGRIHTSGIGCPTLSVGFATRYIHSHNSVMSKSDFSQAADLLTAVIQKLDRETVDKLIG</sequence>
<keyword evidence="3" id="KW-0645">Protease</keyword>
<dbReference type="InterPro" id="IPR023367">
    <property type="entry name" value="Peptidase_M42_dom2"/>
</dbReference>
<gene>
    <name evidence="9" type="ORF">FHS19_004110</name>
</gene>
<feature type="binding site" evidence="8">
    <location>
        <position position="180"/>
    </location>
    <ligand>
        <name>Zn(2+)</name>
        <dbReference type="ChEBI" id="CHEBI:29105"/>
        <label>1</label>
    </ligand>
</feature>